<keyword evidence="3" id="KW-1185">Reference proteome</keyword>
<comment type="caution">
    <text evidence="2">The sequence shown here is derived from an EMBL/GenBank/DDBJ whole genome shotgun (WGS) entry which is preliminary data.</text>
</comment>
<gene>
    <name evidence="2" type="ORF">Daus18300_010961</name>
</gene>
<keyword evidence="1" id="KW-0175">Coiled coil</keyword>
<evidence type="ECO:0000313" key="3">
    <source>
        <dbReference type="Proteomes" id="UP001583177"/>
    </source>
</evidence>
<feature type="coiled-coil region" evidence="1">
    <location>
        <begin position="267"/>
        <end position="294"/>
    </location>
</feature>
<accession>A0ABR3W8G4</accession>
<sequence>MLGDIENSIKDRFDWKSRGPSKYDDEDLQRQSVFAFRRPRNEHLEIEDLELPRDLDTGTLDDTYQGGDYAADGWRKYAASVVSDDGEGDPADGRISPCTFARWSRGTKRWDAPGDKYKSITEERRTYDIPDDRQRPPTPTTPLPWHLKYRTTQSLYDVEDGIEMSPVCSSYARSEPSMLWAPPLISPRLPHNYYNHVFDRMDPELMRLVRMKNASTEPSWGVKSASEPENYTPSEIDAAAEKYWGLATAQDIIAAKRWEVAQLVDAEEQTNAAADRLRHEAKRLKHENRKLIDCFDEHQSTRDRRIMKQVQRHIRELSYVAKAKFSEVKARVRERDELQRERDAHEDVQRKLLAAFGKEAPEEVFAMFPDIWDSEEVRKNRRNYS</sequence>
<dbReference type="EMBL" id="JAWRVE010000127">
    <property type="protein sequence ID" value="KAL1855786.1"/>
    <property type="molecule type" value="Genomic_DNA"/>
</dbReference>
<reference evidence="2 3" key="1">
    <citation type="journal article" date="2024" name="IMA Fungus">
        <title>IMA Genome - F19 : A genome assembly and annotation guide to empower mycologists, including annotated draft genome sequences of Ceratocystis pirilliformis, Diaporthe australafricana, Fusarium ophioides, Paecilomyces lecythidis, and Sporothrix stenoceras.</title>
        <authorList>
            <person name="Aylward J."/>
            <person name="Wilson A.M."/>
            <person name="Visagie C.M."/>
            <person name="Spraker J."/>
            <person name="Barnes I."/>
            <person name="Buitendag C."/>
            <person name="Ceriani C."/>
            <person name="Del Mar Angel L."/>
            <person name="du Plessis D."/>
            <person name="Fuchs T."/>
            <person name="Gasser K."/>
            <person name="Kramer D."/>
            <person name="Li W."/>
            <person name="Munsamy K."/>
            <person name="Piso A."/>
            <person name="Price J.L."/>
            <person name="Sonnekus B."/>
            <person name="Thomas C."/>
            <person name="van der Nest A."/>
            <person name="van Dijk A."/>
            <person name="van Heerden A."/>
            <person name="van Vuuren N."/>
            <person name="Yilmaz N."/>
            <person name="Duong T.A."/>
            <person name="van der Merwe N.A."/>
            <person name="Wingfield M.J."/>
            <person name="Wingfield B.D."/>
        </authorList>
    </citation>
    <scope>NUCLEOTIDE SEQUENCE [LARGE SCALE GENOMIC DNA]</scope>
    <source>
        <strain evidence="2 3">CMW 18300</strain>
    </source>
</reference>
<protein>
    <submittedName>
        <fullName evidence="2">Uncharacterized protein</fullName>
    </submittedName>
</protein>
<evidence type="ECO:0000313" key="2">
    <source>
        <dbReference type="EMBL" id="KAL1855786.1"/>
    </source>
</evidence>
<evidence type="ECO:0000256" key="1">
    <source>
        <dbReference type="SAM" id="Coils"/>
    </source>
</evidence>
<proteinExistence type="predicted"/>
<dbReference type="Proteomes" id="UP001583177">
    <property type="component" value="Unassembled WGS sequence"/>
</dbReference>
<organism evidence="2 3">
    <name type="scientific">Diaporthe australafricana</name>
    <dbReference type="NCBI Taxonomy" id="127596"/>
    <lineage>
        <taxon>Eukaryota</taxon>
        <taxon>Fungi</taxon>
        <taxon>Dikarya</taxon>
        <taxon>Ascomycota</taxon>
        <taxon>Pezizomycotina</taxon>
        <taxon>Sordariomycetes</taxon>
        <taxon>Sordariomycetidae</taxon>
        <taxon>Diaporthales</taxon>
        <taxon>Diaporthaceae</taxon>
        <taxon>Diaporthe</taxon>
    </lineage>
</organism>
<name>A0ABR3W8G4_9PEZI</name>